<name>A0A644YU23_9ZZZZ</name>
<dbReference type="EMBL" id="VSSQ01006254">
    <property type="protein sequence ID" value="MPM32062.1"/>
    <property type="molecule type" value="Genomic_DNA"/>
</dbReference>
<accession>A0A644YU23</accession>
<protein>
    <submittedName>
        <fullName evidence="1">Uncharacterized protein</fullName>
    </submittedName>
</protein>
<proteinExistence type="predicted"/>
<dbReference type="AlphaFoldDB" id="A0A644YU23"/>
<gene>
    <name evidence="1" type="ORF">SDC9_78620</name>
</gene>
<comment type="caution">
    <text evidence="1">The sequence shown here is derived from an EMBL/GenBank/DDBJ whole genome shotgun (WGS) entry which is preliminary data.</text>
</comment>
<sequence length="62" mass="7079">MYQIKGITQVKITYKPDSFTGLIFFSLSQYAKRGEQTDEFNAADIKRLISDSGLAPEEFKEL</sequence>
<reference evidence="1" key="1">
    <citation type="submission" date="2019-08" db="EMBL/GenBank/DDBJ databases">
        <authorList>
            <person name="Kucharzyk K."/>
            <person name="Murdoch R.W."/>
            <person name="Higgins S."/>
            <person name="Loffler F."/>
        </authorList>
    </citation>
    <scope>NUCLEOTIDE SEQUENCE</scope>
</reference>
<organism evidence="1">
    <name type="scientific">bioreactor metagenome</name>
    <dbReference type="NCBI Taxonomy" id="1076179"/>
    <lineage>
        <taxon>unclassified sequences</taxon>
        <taxon>metagenomes</taxon>
        <taxon>ecological metagenomes</taxon>
    </lineage>
</organism>
<evidence type="ECO:0000313" key="1">
    <source>
        <dbReference type="EMBL" id="MPM32062.1"/>
    </source>
</evidence>